<comment type="caution">
    <text evidence="7">The sequence shown here is derived from an EMBL/GenBank/DDBJ whole genome shotgun (WGS) entry which is preliminary data.</text>
</comment>
<dbReference type="GO" id="GO:0051082">
    <property type="term" value="F:unfolded protein binding"/>
    <property type="evidence" value="ECO:0007669"/>
    <property type="project" value="InterPro"/>
</dbReference>
<dbReference type="PANTHER" id="PTHR36918">
    <property type="match status" value="1"/>
</dbReference>
<reference evidence="8" key="1">
    <citation type="submission" date="2016-07" db="EMBL/GenBank/DDBJ databases">
        <authorList>
            <person name="Florea S."/>
            <person name="Webb J.S."/>
            <person name="Jaromczyk J."/>
            <person name="Schardl C.L."/>
        </authorList>
    </citation>
    <scope>NUCLEOTIDE SEQUENCE [LARGE SCALE GENOMIC DNA]</scope>
    <source>
        <strain evidence="8">KCTC 42131</strain>
    </source>
</reference>
<dbReference type="HAMAP" id="MF_00821">
    <property type="entry name" value="SecB"/>
    <property type="match status" value="1"/>
</dbReference>
<organism evidence="7 8">
    <name type="scientific">Pseudohongiella acticola</name>
    <dbReference type="NCBI Taxonomy" id="1524254"/>
    <lineage>
        <taxon>Bacteria</taxon>
        <taxon>Pseudomonadati</taxon>
        <taxon>Pseudomonadota</taxon>
        <taxon>Gammaproteobacteria</taxon>
        <taxon>Pseudomonadales</taxon>
        <taxon>Pseudohongiellaceae</taxon>
        <taxon>Pseudohongiella</taxon>
    </lineage>
</organism>
<dbReference type="InterPro" id="IPR035958">
    <property type="entry name" value="SecB-like_sf"/>
</dbReference>
<keyword evidence="5" id="KW-0143">Chaperone</keyword>
<dbReference type="GO" id="GO:0005737">
    <property type="term" value="C:cytoplasm"/>
    <property type="evidence" value="ECO:0007669"/>
    <property type="project" value="UniProtKB-SubCell"/>
</dbReference>
<dbReference type="NCBIfam" id="TIGR00809">
    <property type="entry name" value="secB"/>
    <property type="match status" value="1"/>
</dbReference>
<name>A0A1E8CKA8_9GAMM</name>
<dbReference type="NCBIfam" id="NF004393">
    <property type="entry name" value="PRK05751.1-4"/>
    <property type="match status" value="1"/>
</dbReference>
<protein>
    <recommendedName>
        <fullName evidence="5">Protein-export protein SecB</fullName>
    </recommendedName>
</protein>
<keyword evidence="3 5" id="KW-0653">Protein transport</keyword>
<dbReference type="Pfam" id="PF02556">
    <property type="entry name" value="SecB"/>
    <property type="match status" value="1"/>
</dbReference>
<evidence type="ECO:0000313" key="7">
    <source>
        <dbReference type="EMBL" id="OFE12906.1"/>
    </source>
</evidence>
<evidence type="ECO:0000256" key="5">
    <source>
        <dbReference type="HAMAP-Rule" id="MF_00821"/>
    </source>
</evidence>
<keyword evidence="4 5" id="KW-0811">Translocation</keyword>
<comment type="similarity">
    <text evidence="1 5">Belongs to the SecB family.</text>
</comment>
<dbReference type="GO" id="GO:0006457">
    <property type="term" value="P:protein folding"/>
    <property type="evidence" value="ECO:0007669"/>
    <property type="project" value="UniProtKB-UniRule"/>
</dbReference>
<dbReference type="PRINTS" id="PR01594">
    <property type="entry name" value="SECBCHAPRONE"/>
</dbReference>
<sequence length="168" mass="18524">MAENENNQNGNAAAAQGDQQQGPMFALQRIYLKDTSFESPKSPDVFKGQWAPKITFNLNTSNEKLDEGVYNVVLRLTIEAKQEDAIAFLVEVQQAGIFTLDRFNEGDLERALATVCPNILFPYARETIDALVVRGSFPPVMLAPVNFDAVYAQSKAQKEQQGQAAPQA</sequence>
<dbReference type="InterPro" id="IPR003708">
    <property type="entry name" value="SecB"/>
</dbReference>
<dbReference type="RefSeq" id="WP_070116515.1">
    <property type="nucleotide sequence ID" value="NZ_CAXATG010000001.1"/>
</dbReference>
<evidence type="ECO:0000256" key="6">
    <source>
        <dbReference type="SAM" id="MobiDB-lite"/>
    </source>
</evidence>
<comment type="subcellular location">
    <subcellularLocation>
        <location evidence="5">Cytoplasm</location>
    </subcellularLocation>
</comment>
<proteinExistence type="inferred from homology"/>
<keyword evidence="2 5" id="KW-0813">Transport</keyword>
<evidence type="ECO:0000313" key="8">
    <source>
        <dbReference type="Proteomes" id="UP000175669"/>
    </source>
</evidence>
<dbReference type="GO" id="GO:0051262">
    <property type="term" value="P:protein tetramerization"/>
    <property type="evidence" value="ECO:0007669"/>
    <property type="project" value="InterPro"/>
</dbReference>
<comment type="subunit">
    <text evidence="5">Homotetramer, a dimer of dimers. One homotetramer interacts with 1 SecA dimer.</text>
</comment>
<dbReference type="STRING" id="1524254.PHACT_06920"/>
<dbReference type="EMBL" id="MASR01000001">
    <property type="protein sequence ID" value="OFE12906.1"/>
    <property type="molecule type" value="Genomic_DNA"/>
</dbReference>
<keyword evidence="8" id="KW-1185">Reference proteome</keyword>
<dbReference type="PANTHER" id="PTHR36918:SF1">
    <property type="entry name" value="PROTEIN-EXPORT PROTEIN SECB"/>
    <property type="match status" value="1"/>
</dbReference>
<dbReference type="AlphaFoldDB" id="A0A1E8CKA8"/>
<keyword evidence="5" id="KW-0963">Cytoplasm</keyword>
<gene>
    <name evidence="5" type="primary">secB</name>
    <name evidence="7" type="ORF">PHACT_06920</name>
</gene>
<evidence type="ECO:0000256" key="4">
    <source>
        <dbReference type="ARBA" id="ARBA00023010"/>
    </source>
</evidence>
<dbReference type="OrthoDB" id="9795145at2"/>
<dbReference type="SUPFAM" id="SSF54611">
    <property type="entry name" value="SecB-like"/>
    <property type="match status" value="1"/>
</dbReference>
<comment type="function">
    <text evidence="5">One of the proteins required for the normal export of preproteins out of the cell cytoplasm. It is a molecular chaperone that binds to a subset of precursor proteins, maintaining them in a translocation-competent state. It also specifically binds to its receptor SecA.</text>
</comment>
<dbReference type="Gene3D" id="3.10.420.10">
    <property type="entry name" value="SecB-like"/>
    <property type="match status" value="1"/>
</dbReference>
<evidence type="ECO:0000256" key="2">
    <source>
        <dbReference type="ARBA" id="ARBA00022448"/>
    </source>
</evidence>
<evidence type="ECO:0000256" key="3">
    <source>
        <dbReference type="ARBA" id="ARBA00022927"/>
    </source>
</evidence>
<evidence type="ECO:0000256" key="1">
    <source>
        <dbReference type="ARBA" id="ARBA00009990"/>
    </source>
</evidence>
<dbReference type="GO" id="GO:0015031">
    <property type="term" value="P:protein transport"/>
    <property type="evidence" value="ECO:0007669"/>
    <property type="project" value="UniProtKB-UniRule"/>
</dbReference>
<feature type="region of interest" description="Disordered" evidence="6">
    <location>
        <begin position="1"/>
        <end position="20"/>
    </location>
</feature>
<accession>A0A1E8CKA8</accession>
<dbReference type="Proteomes" id="UP000175669">
    <property type="component" value="Unassembled WGS sequence"/>
</dbReference>